<proteinExistence type="predicted"/>
<feature type="compositionally biased region" description="Basic residues" evidence="5">
    <location>
        <begin position="39"/>
        <end position="50"/>
    </location>
</feature>
<reference evidence="9 10" key="1">
    <citation type="journal article" date="2020" name="bioRxiv">
        <title>Sequence and annotation of 42 cannabis genomes reveals extensive copy number variation in cannabinoid synthesis and pathogen resistance genes.</title>
        <authorList>
            <person name="Mckernan K.J."/>
            <person name="Helbert Y."/>
            <person name="Kane L.T."/>
            <person name="Ebling H."/>
            <person name="Zhang L."/>
            <person name="Liu B."/>
            <person name="Eaton Z."/>
            <person name="Mclaughlin S."/>
            <person name="Kingan S."/>
            <person name="Baybayan P."/>
            <person name="Concepcion G."/>
            <person name="Jordan M."/>
            <person name="Riva A."/>
            <person name="Barbazuk W."/>
            <person name="Harkins T."/>
        </authorList>
    </citation>
    <scope>NUCLEOTIDE SEQUENCE [LARGE SCALE GENOMIC DNA]</scope>
    <source>
        <strain evidence="9 10">cv. Jamaican Lion 4</strain>
        <strain evidence="8">Father</strain>
        <strain evidence="7">Mother</strain>
        <tissue evidence="7">Leaf</tissue>
    </source>
</reference>
<keyword evidence="3" id="KW-0347">Helicase</keyword>
<keyword evidence="10" id="KW-1185">Reference proteome</keyword>
<evidence type="ECO:0000256" key="3">
    <source>
        <dbReference type="ARBA" id="ARBA00022806"/>
    </source>
</evidence>
<evidence type="ECO:0000259" key="6">
    <source>
        <dbReference type="Pfam" id="PF00270"/>
    </source>
</evidence>
<dbReference type="Pfam" id="PF00270">
    <property type="entry name" value="DEAD"/>
    <property type="match status" value="1"/>
</dbReference>
<feature type="compositionally biased region" description="Basic residues" evidence="5">
    <location>
        <begin position="10"/>
        <end position="21"/>
    </location>
</feature>
<dbReference type="Proteomes" id="UP000525078">
    <property type="component" value="Unassembled WGS sequence"/>
</dbReference>
<evidence type="ECO:0000313" key="9">
    <source>
        <dbReference type="Proteomes" id="UP000525078"/>
    </source>
</evidence>
<dbReference type="InterPro" id="IPR011545">
    <property type="entry name" value="DEAD/DEAH_box_helicase_dom"/>
</dbReference>
<organism evidence="7 9">
    <name type="scientific">Cannabis sativa</name>
    <name type="common">Hemp</name>
    <name type="synonym">Marijuana</name>
    <dbReference type="NCBI Taxonomy" id="3483"/>
    <lineage>
        <taxon>Eukaryota</taxon>
        <taxon>Viridiplantae</taxon>
        <taxon>Streptophyta</taxon>
        <taxon>Embryophyta</taxon>
        <taxon>Tracheophyta</taxon>
        <taxon>Spermatophyta</taxon>
        <taxon>Magnoliopsida</taxon>
        <taxon>eudicotyledons</taxon>
        <taxon>Gunneridae</taxon>
        <taxon>Pentapetalae</taxon>
        <taxon>rosids</taxon>
        <taxon>fabids</taxon>
        <taxon>Rosales</taxon>
        <taxon>Cannabaceae</taxon>
        <taxon>Cannabis</taxon>
    </lineage>
</organism>
<keyword evidence="1" id="KW-0547">Nucleotide-binding</keyword>
<evidence type="ECO:0000313" key="8">
    <source>
        <dbReference type="EMBL" id="KAF4401307.1"/>
    </source>
</evidence>
<evidence type="ECO:0000256" key="5">
    <source>
        <dbReference type="SAM" id="MobiDB-lite"/>
    </source>
</evidence>
<sequence>MVKGEDIERRKKNKANRKKLNRKDSSSSVSARVAAIIASKKRRKSGKRRQCQGMCFSPPTLDEPSSKDKHGKKDRDRKGSKKDISHITGKKVSSKEYKDASCKPILSKKKKEAGNDLNGEVKATNSKTRLNRNGSVHNHQGKASSGCPSKYHIMCLNEIESALRHDGTDIVDEDKPFFASTWGIEFWRCYLAGKDVLETSGTSSTVEKIAWIVSSAADTISKKEEEGVSYASPFLLFLVPSQEKATKVRSVCKPLKVHGIHTVSIHPGASLDHQIQGLKNCEPEFLISTPERLLELISLKAVDISGVSLLVIDGLEAHCRNGYVDSIAAITKSLSGNARRLVFNDCVSSSHAAVLQKLITGPVHRLSLNDSHKVHALSKTDVFVLVTCPVLNLTRWDEADGRRVTLVSLAQMLSTDLGDYQFVMLYSILFSG</sequence>
<gene>
    <name evidence="7" type="ORF">F8388_002597</name>
    <name evidence="8" type="ORF">G4B88_014148</name>
</gene>
<evidence type="ECO:0000256" key="1">
    <source>
        <dbReference type="ARBA" id="ARBA00022741"/>
    </source>
</evidence>
<feature type="compositionally biased region" description="Low complexity" evidence="5">
    <location>
        <begin position="26"/>
        <end position="38"/>
    </location>
</feature>
<dbReference type="GO" id="GO:0005524">
    <property type="term" value="F:ATP binding"/>
    <property type="evidence" value="ECO:0007669"/>
    <property type="project" value="UniProtKB-KW"/>
</dbReference>
<dbReference type="Proteomes" id="UP000583929">
    <property type="component" value="Unassembled WGS sequence"/>
</dbReference>
<keyword evidence="4" id="KW-0067">ATP-binding</keyword>
<comment type="caution">
    <text evidence="7">The sequence shown here is derived from an EMBL/GenBank/DDBJ whole genome shotgun (WGS) entry which is preliminary data.</text>
</comment>
<dbReference type="EMBL" id="JAATIP010000137">
    <property type="protein sequence ID" value="KAF4367986.1"/>
    <property type="molecule type" value="Genomic_DNA"/>
</dbReference>
<dbReference type="Gene3D" id="3.40.50.300">
    <property type="entry name" value="P-loop containing nucleotide triphosphate hydrolases"/>
    <property type="match status" value="1"/>
</dbReference>
<dbReference type="PANTHER" id="PTHR47960">
    <property type="entry name" value="DEAD-BOX ATP-DEPENDENT RNA HELICASE 50"/>
    <property type="match status" value="1"/>
</dbReference>
<dbReference type="AlphaFoldDB" id="A0A7J6FBA5"/>
<evidence type="ECO:0000256" key="4">
    <source>
        <dbReference type="ARBA" id="ARBA00022840"/>
    </source>
</evidence>
<keyword evidence="2" id="KW-0378">Hydrolase</keyword>
<dbReference type="GO" id="GO:0003676">
    <property type="term" value="F:nucleic acid binding"/>
    <property type="evidence" value="ECO:0007669"/>
    <property type="project" value="InterPro"/>
</dbReference>
<protein>
    <recommendedName>
        <fullName evidence="6">DEAD/DEAH-box helicase domain-containing protein</fullName>
    </recommendedName>
</protein>
<accession>A0A7J6FBA5</accession>
<dbReference type="InterPro" id="IPR027417">
    <property type="entry name" value="P-loop_NTPase"/>
</dbReference>
<evidence type="ECO:0000313" key="7">
    <source>
        <dbReference type="EMBL" id="KAF4367986.1"/>
    </source>
</evidence>
<evidence type="ECO:0000256" key="2">
    <source>
        <dbReference type="ARBA" id="ARBA00022801"/>
    </source>
</evidence>
<feature type="compositionally biased region" description="Basic and acidic residues" evidence="5">
    <location>
        <begin position="64"/>
        <end position="85"/>
    </location>
</feature>
<dbReference type="SUPFAM" id="SSF52540">
    <property type="entry name" value="P-loop containing nucleoside triphosphate hydrolases"/>
    <property type="match status" value="1"/>
</dbReference>
<dbReference type="GO" id="GO:0016787">
    <property type="term" value="F:hydrolase activity"/>
    <property type="evidence" value="ECO:0007669"/>
    <property type="project" value="UniProtKB-KW"/>
</dbReference>
<name>A0A7J6FBA5_CANSA</name>
<evidence type="ECO:0000313" key="10">
    <source>
        <dbReference type="Proteomes" id="UP000583929"/>
    </source>
</evidence>
<feature type="region of interest" description="Disordered" evidence="5">
    <location>
        <begin position="1"/>
        <end position="96"/>
    </location>
</feature>
<dbReference type="GO" id="GO:0004386">
    <property type="term" value="F:helicase activity"/>
    <property type="evidence" value="ECO:0007669"/>
    <property type="project" value="UniProtKB-KW"/>
</dbReference>
<dbReference type="EMBL" id="JAATIQ010000013">
    <property type="protein sequence ID" value="KAF4401307.1"/>
    <property type="molecule type" value="Genomic_DNA"/>
</dbReference>
<feature type="domain" description="DEAD/DEAH-box helicase" evidence="6">
    <location>
        <begin position="230"/>
        <end position="339"/>
    </location>
</feature>